<accession>A0A0S4IPU4</accession>
<evidence type="ECO:0000313" key="1">
    <source>
        <dbReference type="EMBL" id="CUF03642.1"/>
    </source>
</evidence>
<keyword evidence="2" id="KW-1185">Reference proteome</keyword>
<evidence type="ECO:0000313" key="2">
    <source>
        <dbReference type="Proteomes" id="UP000051952"/>
    </source>
</evidence>
<gene>
    <name evidence="1" type="ORF">BSAL_58390</name>
</gene>
<proteinExistence type="predicted"/>
<dbReference type="VEuPathDB" id="TriTrypDB:BSAL_58390"/>
<reference evidence="2" key="1">
    <citation type="submission" date="2015-09" db="EMBL/GenBank/DDBJ databases">
        <authorList>
            <consortium name="Pathogen Informatics"/>
        </authorList>
    </citation>
    <scope>NUCLEOTIDE SEQUENCE [LARGE SCALE GENOMIC DNA]</scope>
    <source>
        <strain evidence="2">Lake Konstanz</strain>
    </source>
</reference>
<protein>
    <submittedName>
        <fullName evidence="1">Uncharacterized protein</fullName>
    </submittedName>
</protein>
<organism evidence="1 2">
    <name type="scientific">Bodo saltans</name>
    <name type="common">Flagellated protozoan</name>
    <dbReference type="NCBI Taxonomy" id="75058"/>
    <lineage>
        <taxon>Eukaryota</taxon>
        <taxon>Discoba</taxon>
        <taxon>Euglenozoa</taxon>
        <taxon>Kinetoplastea</taxon>
        <taxon>Metakinetoplastina</taxon>
        <taxon>Eubodonida</taxon>
        <taxon>Bodonidae</taxon>
        <taxon>Bodo</taxon>
    </lineage>
</organism>
<dbReference type="AlphaFoldDB" id="A0A0S4IPU4"/>
<dbReference type="EMBL" id="CYKH01000232">
    <property type="protein sequence ID" value="CUF03642.1"/>
    <property type="molecule type" value="Genomic_DNA"/>
</dbReference>
<sequence length="78" mass="9054">MPLLNRHRLSIVEVFDSEYKFVKEIPSPLVRHLPAEHHNMSRFVLCRNYPVKTLRAVWVTSASSCMPMSTREPQVVCS</sequence>
<dbReference type="Proteomes" id="UP000051952">
    <property type="component" value="Unassembled WGS sequence"/>
</dbReference>
<name>A0A0S4IPU4_BODSA</name>